<evidence type="ECO:0000313" key="1">
    <source>
        <dbReference type="EMBL" id="KAJ9655301.1"/>
    </source>
</evidence>
<gene>
    <name evidence="1" type="ORF">H2198_005830</name>
</gene>
<proteinExistence type="predicted"/>
<comment type="caution">
    <text evidence="1">The sequence shown here is derived from an EMBL/GenBank/DDBJ whole genome shotgun (WGS) entry which is preliminary data.</text>
</comment>
<dbReference type="Proteomes" id="UP001172386">
    <property type="component" value="Unassembled WGS sequence"/>
</dbReference>
<accession>A0ACC3A4P6</accession>
<evidence type="ECO:0000313" key="2">
    <source>
        <dbReference type="Proteomes" id="UP001172386"/>
    </source>
</evidence>
<protein>
    <submittedName>
        <fullName evidence="1">Uncharacterized protein</fullName>
    </submittedName>
</protein>
<dbReference type="EMBL" id="JAPDRQ010000100">
    <property type="protein sequence ID" value="KAJ9655301.1"/>
    <property type="molecule type" value="Genomic_DNA"/>
</dbReference>
<sequence>MDNSRRQPGHNSPSPFRLPSFSTISSNVSPSSGTQQVRRGSVHEASVDHGMMTQQLAARDHTIATLRREQEQLQACLLRAQSRHETLETKAQITDHELAAVSEEKSRLKQETATLATQVEQLTREREELQNQARADGAQWRQIMSMSSKLQMQSVEESRRFSADREQWVQDRETLERRISELEGGSTVRMDLHNYPDMTQGLRRSLTLSSMSEDQLRNEVSGLRQRCQELEDRLKAVGKESTSIERTDVEFKKRFPFSNSHKGFGDTV</sequence>
<reference evidence="1" key="1">
    <citation type="submission" date="2022-10" db="EMBL/GenBank/DDBJ databases">
        <title>Culturing micro-colonial fungi from biological soil crusts in the Mojave desert and describing Neophaeococcomyces mojavensis, and introducing the new genera and species Taxawa tesnikishii.</title>
        <authorList>
            <person name="Kurbessoian T."/>
            <person name="Stajich J.E."/>
        </authorList>
    </citation>
    <scope>NUCLEOTIDE SEQUENCE</scope>
    <source>
        <strain evidence="1">JES_112</strain>
    </source>
</reference>
<keyword evidence="2" id="KW-1185">Reference proteome</keyword>
<name>A0ACC3A4P6_9EURO</name>
<organism evidence="1 2">
    <name type="scientific">Neophaeococcomyces mojaviensis</name>
    <dbReference type="NCBI Taxonomy" id="3383035"/>
    <lineage>
        <taxon>Eukaryota</taxon>
        <taxon>Fungi</taxon>
        <taxon>Dikarya</taxon>
        <taxon>Ascomycota</taxon>
        <taxon>Pezizomycotina</taxon>
        <taxon>Eurotiomycetes</taxon>
        <taxon>Chaetothyriomycetidae</taxon>
        <taxon>Chaetothyriales</taxon>
        <taxon>Chaetothyriales incertae sedis</taxon>
        <taxon>Neophaeococcomyces</taxon>
    </lineage>
</organism>